<dbReference type="CDD" id="cd00090">
    <property type="entry name" value="HTH_ARSR"/>
    <property type="match status" value="1"/>
</dbReference>
<organism evidence="1 2">
    <name type="scientific">candidate division MSBL1 archaeon SCGC-AAA259M10</name>
    <dbReference type="NCBI Taxonomy" id="1698270"/>
    <lineage>
        <taxon>Archaea</taxon>
        <taxon>Methanobacteriati</taxon>
        <taxon>Methanobacteriota</taxon>
        <taxon>candidate division MSBL1</taxon>
    </lineage>
</organism>
<evidence type="ECO:0000313" key="2">
    <source>
        <dbReference type="Proteomes" id="UP000070341"/>
    </source>
</evidence>
<dbReference type="InterPro" id="IPR036390">
    <property type="entry name" value="WH_DNA-bd_sf"/>
</dbReference>
<dbReference type="Pfam" id="PF12840">
    <property type="entry name" value="HTH_20"/>
    <property type="match status" value="1"/>
</dbReference>
<sequence>MKIEDLGFVKASKYRQKILKELTEGKEIPSEIAKKLDTSKPQISSTLKELKERKIVECVTPERRKGRIYDLTEKGRKIVKEL</sequence>
<dbReference type="Proteomes" id="UP000070341">
    <property type="component" value="Unassembled WGS sequence"/>
</dbReference>
<dbReference type="AlphaFoldDB" id="A0A133UX95"/>
<dbReference type="Gene3D" id="1.10.10.10">
    <property type="entry name" value="Winged helix-like DNA-binding domain superfamily/Winged helix DNA-binding domain"/>
    <property type="match status" value="1"/>
</dbReference>
<dbReference type="SUPFAM" id="SSF46785">
    <property type="entry name" value="Winged helix' DNA-binding domain"/>
    <property type="match status" value="1"/>
</dbReference>
<proteinExistence type="predicted"/>
<comment type="caution">
    <text evidence="1">The sequence shown here is derived from an EMBL/GenBank/DDBJ whole genome shotgun (WGS) entry which is preliminary data.</text>
</comment>
<reference evidence="1 2" key="1">
    <citation type="journal article" date="2016" name="Sci. Rep.">
        <title>Metabolic traits of an uncultured archaeal lineage -MSBL1- from brine pools of the Red Sea.</title>
        <authorList>
            <person name="Mwirichia R."/>
            <person name="Alam I."/>
            <person name="Rashid M."/>
            <person name="Vinu M."/>
            <person name="Ba-Alawi W."/>
            <person name="Anthony Kamau A."/>
            <person name="Kamanda Ngugi D."/>
            <person name="Goker M."/>
            <person name="Klenk H.P."/>
            <person name="Bajic V."/>
            <person name="Stingl U."/>
        </authorList>
    </citation>
    <scope>NUCLEOTIDE SEQUENCE [LARGE SCALE GENOMIC DNA]</scope>
    <source>
        <strain evidence="1">SCGC-AAA259M10</strain>
    </source>
</reference>
<dbReference type="InterPro" id="IPR011991">
    <property type="entry name" value="ArsR-like_HTH"/>
</dbReference>
<accession>A0A133UX95</accession>
<evidence type="ECO:0000313" key="1">
    <source>
        <dbReference type="EMBL" id="KXA98815.1"/>
    </source>
</evidence>
<name>A0A133UX95_9EURY</name>
<evidence type="ECO:0008006" key="3">
    <source>
        <dbReference type="Google" id="ProtNLM"/>
    </source>
</evidence>
<dbReference type="EMBL" id="LHXU01000093">
    <property type="protein sequence ID" value="KXA98815.1"/>
    <property type="molecule type" value="Genomic_DNA"/>
</dbReference>
<gene>
    <name evidence="1" type="ORF">AKJ40_04435</name>
</gene>
<protein>
    <recommendedName>
        <fullName evidence="3">HTH arsR-type domain-containing protein</fullName>
    </recommendedName>
</protein>
<keyword evidence="2" id="KW-1185">Reference proteome</keyword>
<dbReference type="InterPro" id="IPR036388">
    <property type="entry name" value="WH-like_DNA-bd_sf"/>
</dbReference>